<organism evidence="1">
    <name type="scientific">Pararge aegeria</name>
    <name type="common">speckled wood butterfly</name>
    <dbReference type="NCBI Taxonomy" id="116150"/>
    <lineage>
        <taxon>Eukaryota</taxon>
        <taxon>Metazoa</taxon>
        <taxon>Ecdysozoa</taxon>
        <taxon>Arthropoda</taxon>
        <taxon>Hexapoda</taxon>
        <taxon>Insecta</taxon>
        <taxon>Pterygota</taxon>
        <taxon>Neoptera</taxon>
        <taxon>Endopterygota</taxon>
        <taxon>Lepidoptera</taxon>
        <taxon>Glossata</taxon>
        <taxon>Ditrysia</taxon>
        <taxon>Papilionoidea</taxon>
        <taxon>Nymphalidae</taxon>
        <taxon>Satyrinae</taxon>
        <taxon>Satyrini</taxon>
        <taxon>Parargina</taxon>
        <taxon>Pararge</taxon>
    </lineage>
</organism>
<proteinExistence type="predicted"/>
<protein>
    <submittedName>
        <fullName evidence="1">Uncharacterized protein</fullName>
    </submittedName>
</protein>
<sequence>MFTSRTDDLTRFIKLDTKTHNISHIASRSGLACILYFRRPRSKLKALFDSIKLGGSYQLRKFMYGVKPKT</sequence>
<reference evidence="1" key="1">
    <citation type="journal article" date="2013" name="BMC Genomics">
        <title>Unscrambling butterfly oogenesis.</title>
        <authorList>
            <person name="Carter J.M."/>
            <person name="Baker S.C."/>
            <person name="Pink R."/>
            <person name="Carter D.R."/>
            <person name="Collins A."/>
            <person name="Tomlin J."/>
            <person name="Gibbs M."/>
            <person name="Breuker C.J."/>
        </authorList>
    </citation>
    <scope>NUCLEOTIDE SEQUENCE</scope>
    <source>
        <tissue evidence="1">Ovary</tissue>
    </source>
</reference>
<reference evidence="1" key="2">
    <citation type="submission" date="2013-05" db="EMBL/GenBank/DDBJ databases">
        <authorList>
            <person name="Carter J.-M."/>
            <person name="Baker S.C."/>
            <person name="Pink R."/>
            <person name="Carter D.R.F."/>
            <person name="Collins A."/>
            <person name="Tomlin J."/>
            <person name="Gibbs M."/>
            <person name="Breuker C.J."/>
        </authorList>
    </citation>
    <scope>NUCLEOTIDE SEQUENCE</scope>
    <source>
        <tissue evidence="1">Ovary</tissue>
    </source>
</reference>
<dbReference type="EMBL" id="GAIX01004992">
    <property type="protein sequence ID" value="JAA87568.1"/>
    <property type="molecule type" value="Transcribed_RNA"/>
</dbReference>
<name>S4PDD6_9NEOP</name>
<accession>S4PDD6</accession>
<evidence type="ECO:0000313" key="1">
    <source>
        <dbReference type="EMBL" id="JAA87568.1"/>
    </source>
</evidence>
<dbReference type="AlphaFoldDB" id="S4PDD6"/>